<dbReference type="GeneID" id="78465789"/>
<dbReference type="InterPro" id="IPR032508">
    <property type="entry name" value="FecR_C"/>
</dbReference>
<feature type="domain" description="Protein FecR C-terminal" evidence="2">
    <location>
        <begin position="318"/>
        <end position="384"/>
    </location>
</feature>
<dbReference type="InterPro" id="IPR006860">
    <property type="entry name" value="FecR"/>
</dbReference>
<dbReference type="AlphaFoldDB" id="A0A4U9W8E5"/>
<sequence length="398" mass="45034">MDPLEEEKLIRISTLILRQLQGRLSVEDQAVLDCWLDESAENRAIYVRCLEGQVQRDAYIRLEHFENRRDFESVKHKFRFRRVSPKTPVLKKLWPYVAAACVLVAIVGVWYQQRARYSVGDVQHTAITDRLPASNRAVITLSDGRQYTLNQQENQVVIDGNGIRYDDGRQVASIDAAVSAKIETPRGGTYDVTLPDGTLVKLNAGTLLTYPTVFAKDRREVNLTGEAYFEVAKRQGQPFVVTTKNQQVAVLGTHFNVRAYPDATVTKTTLLEGKVRVKEMLKGRELLLSPGDQAVRKGTELSRRAVDVQQELAWVYGRFNFDGKSLREVMDELSRWYAVDVVYKGEIPDVSFFGGTFRTSRLSSILKILKDQDLSYQLTDDGKLIIEKSDPKGQKGGL</sequence>
<dbReference type="Proteomes" id="UP000308196">
    <property type="component" value="Chromosome"/>
</dbReference>
<gene>
    <name evidence="3" type="ORF">NCTC11429_05252</name>
</gene>
<dbReference type="Pfam" id="PF16344">
    <property type="entry name" value="FecR_C"/>
    <property type="match status" value="1"/>
</dbReference>
<dbReference type="PANTHER" id="PTHR30273">
    <property type="entry name" value="PERIPLASMIC SIGNAL SENSOR AND SIGMA FACTOR ACTIVATOR FECR-RELATED"/>
    <property type="match status" value="1"/>
</dbReference>
<feature type="domain" description="FecR protein" evidence="1">
    <location>
        <begin position="181"/>
        <end position="276"/>
    </location>
</feature>
<dbReference type="EMBL" id="LR590484">
    <property type="protein sequence ID" value="VTR55175.1"/>
    <property type="molecule type" value="Genomic_DNA"/>
</dbReference>
<dbReference type="PANTHER" id="PTHR30273:SF2">
    <property type="entry name" value="PROTEIN FECR"/>
    <property type="match status" value="1"/>
</dbReference>
<dbReference type="FunFam" id="2.60.120.1440:FF:000001">
    <property type="entry name" value="Putative anti-sigma factor"/>
    <property type="match status" value="1"/>
</dbReference>
<reference evidence="3 4" key="1">
    <citation type="submission" date="2019-05" db="EMBL/GenBank/DDBJ databases">
        <authorList>
            <consortium name="Pathogen Informatics"/>
        </authorList>
    </citation>
    <scope>NUCLEOTIDE SEQUENCE [LARGE SCALE GENOMIC DNA]</scope>
    <source>
        <strain evidence="3 4">NCTC11429</strain>
    </source>
</reference>
<dbReference type="Gene3D" id="3.55.50.30">
    <property type="match status" value="1"/>
</dbReference>
<dbReference type="STRING" id="1123265.GCA_000686625_00590"/>
<dbReference type="KEGG" id="stha:NCTC11429_05252"/>
<dbReference type="Pfam" id="PF04773">
    <property type="entry name" value="FecR"/>
    <property type="match status" value="1"/>
</dbReference>
<organism evidence="3 4">
    <name type="scientific">Sphingobacterium thalpophilum</name>
    <dbReference type="NCBI Taxonomy" id="259"/>
    <lineage>
        <taxon>Bacteria</taxon>
        <taxon>Pseudomonadati</taxon>
        <taxon>Bacteroidota</taxon>
        <taxon>Sphingobacteriia</taxon>
        <taxon>Sphingobacteriales</taxon>
        <taxon>Sphingobacteriaceae</taxon>
        <taxon>Sphingobacterium</taxon>
    </lineage>
</organism>
<dbReference type="InterPro" id="IPR012373">
    <property type="entry name" value="Ferrdict_sens_TM"/>
</dbReference>
<evidence type="ECO:0000313" key="4">
    <source>
        <dbReference type="Proteomes" id="UP000308196"/>
    </source>
</evidence>
<proteinExistence type="predicted"/>
<dbReference type="Gene3D" id="2.60.120.1440">
    <property type="match status" value="1"/>
</dbReference>
<evidence type="ECO:0000259" key="1">
    <source>
        <dbReference type="Pfam" id="PF04773"/>
    </source>
</evidence>
<evidence type="ECO:0000259" key="2">
    <source>
        <dbReference type="Pfam" id="PF16344"/>
    </source>
</evidence>
<evidence type="ECO:0000313" key="3">
    <source>
        <dbReference type="EMBL" id="VTR55175.1"/>
    </source>
</evidence>
<name>A0A4U9W8E5_9SPHI</name>
<protein>
    <submittedName>
        <fullName evidence="3">Fec operon regulator FecR</fullName>
    </submittedName>
</protein>
<accession>A0A4U9W8E5</accession>
<dbReference type="GO" id="GO:0016989">
    <property type="term" value="F:sigma factor antagonist activity"/>
    <property type="evidence" value="ECO:0007669"/>
    <property type="project" value="TreeGrafter"/>
</dbReference>
<dbReference type="RefSeq" id="WP_051606507.1">
    <property type="nucleotide sequence ID" value="NZ_LR590484.1"/>
</dbReference>